<proteinExistence type="predicted"/>
<evidence type="ECO:0000313" key="6">
    <source>
        <dbReference type="Proteomes" id="UP000593812"/>
    </source>
</evidence>
<evidence type="ECO:0000313" key="5">
    <source>
        <dbReference type="EMBL" id="QOW42261.1"/>
    </source>
</evidence>
<keyword evidence="3" id="KW-1133">Transmembrane helix</keyword>
<evidence type="ECO:0000256" key="2">
    <source>
        <dbReference type="ARBA" id="ARBA00022692"/>
    </source>
</evidence>
<name>A0A856UPU4_9GAMM</name>
<evidence type="ECO:0000256" key="4">
    <source>
        <dbReference type="ARBA" id="ARBA00023136"/>
    </source>
</evidence>
<reference evidence="5 6" key="1">
    <citation type="submission" date="2020-02" db="EMBL/GenBank/DDBJ databases">
        <title>Tigecycline-resistant Acinetobacter species from pigs and migratory birds.</title>
        <authorList>
            <person name="Chen C."/>
            <person name="Sun J."/>
            <person name="Liao X.-P."/>
            <person name="Liu Y.-H."/>
        </authorList>
    </citation>
    <scope>NUCLEOTIDE SEQUENCE [LARGE SCALE GENOMIC DNA]</scope>
    <source>
        <strain evidence="5 6">C15_T</strain>
    </source>
</reference>
<evidence type="ECO:0000256" key="1">
    <source>
        <dbReference type="ARBA" id="ARBA00004167"/>
    </source>
</evidence>
<gene>
    <name evidence="5" type="ORF">G0027_04985</name>
</gene>
<dbReference type="RefSeq" id="WP_127799086.1">
    <property type="nucleotide sequence ID" value="NZ_CP044018.1"/>
</dbReference>
<accession>A0A856UPU4</accession>
<dbReference type="AlphaFoldDB" id="A0A856UPU4"/>
<comment type="subcellular location">
    <subcellularLocation>
        <location evidence="1">Membrane</location>
        <topology evidence="1">Single-pass membrane protein</topology>
    </subcellularLocation>
</comment>
<dbReference type="InterPro" id="IPR006260">
    <property type="entry name" value="TonB/TolA_C"/>
</dbReference>
<dbReference type="NCBIfam" id="TIGR01352">
    <property type="entry name" value="tonB_Cterm"/>
    <property type="match status" value="1"/>
</dbReference>
<protein>
    <submittedName>
        <fullName evidence="5">Energy transducer TonB</fullName>
    </submittedName>
</protein>
<keyword evidence="2" id="KW-0812">Transmembrane</keyword>
<dbReference type="EMBL" id="CP048654">
    <property type="protein sequence ID" value="QOW42261.1"/>
    <property type="molecule type" value="Genomic_DNA"/>
</dbReference>
<keyword evidence="4" id="KW-0472">Membrane</keyword>
<dbReference type="Proteomes" id="UP000593812">
    <property type="component" value="Chromosome"/>
</dbReference>
<organism evidence="5 6">
    <name type="scientific">Acinetobacter indicus</name>
    <dbReference type="NCBI Taxonomy" id="756892"/>
    <lineage>
        <taxon>Bacteria</taxon>
        <taxon>Pseudomonadati</taxon>
        <taxon>Pseudomonadota</taxon>
        <taxon>Gammaproteobacteria</taxon>
        <taxon>Moraxellales</taxon>
        <taxon>Moraxellaceae</taxon>
        <taxon>Acinetobacter</taxon>
    </lineage>
</organism>
<dbReference type="SUPFAM" id="SSF74653">
    <property type="entry name" value="TolA/TonB C-terminal domain"/>
    <property type="match status" value="1"/>
</dbReference>
<dbReference type="Gene3D" id="3.30.1150.10">
    <property type="match status" value="1"/>
</dbReference>
<dbReference type="GO" id="GO:0016020">
    <property type="term" value="C:membrane"/>
    <property type="evidence" value="ECO:0007669"/>
    <property type="project" value="UniProtKB-SubCell"/>
</dbReference>
<evidence type="ECO:0000256" key="3">
    <source>
        <dbReference type="ARBA" id="ARBA00022989"/>
    </source>
</evidence>
<sequence length="242" mass="27238">MKKTICLSLCLALPLSATLAIAAPAEQLQVQKTSALAAHLTTRIQWTEFPQLRYSNADLKQQNRAAILRIHADESGQINKVTVQESTGLKSLDQLISQAVKQARIKPHLVDDTPVPVIGYQVFHLDLKDTAQDCHYSFDSTVWQAQQAGAKSAFQYRSQPQLNVTEDELNGHARRIQFKMKADKYGNIHKVKIQQGSGRYALDQKLIQALQGAQVDVPRKFWIYKKSNLKDEVRFQPAECEG</sequence>